<feature type="coiled-coil region" evidence="3">
    <location>
        <begin position="263"/>
        <end position="290"/>
    </location>
</feature>
<dbReference type="SMART" id="SM00382">
    <property type="entry name" value="AAA"/>
    <property type="match status" value="2"/>
</dbReference>
<evidence type="ECO:0000256" key="3">
    <source>
        <dbReference type="SAM" id="Coils"/>
    </source>
</evidence>
<reference evidence="5 6" key="1">
    <citation type="submission" date="2018-10" db="EMBL/GenBank/DDBJ databases">
        <title>Phylogenomics of Brevibacillus.</title>
        <authorList>
            <person name="Dunlap C."/>
        </authorList>
    </citation>
    <scope>NUCLEOTIDE SEQUENCE [LARGE SCALE GENOMIC DNA]</scope>
    <source>
        <strain evidence="5 6">DSM 100115</strain>
    </source>
</reference>
<organism evidence="5 6">
    <name type="scientific">Brevibacillus gelatini</name>
    <dbReference type="NCBI Taxonomy" id="1655277"/>
    <lineage>
        <taxon>Bacteria</taxon>
        <taxon>Bacillati</taxon>
        <taxon>Bacillota</taxon>
        <taxon>Bacilli</taxon>
        <taxon>Bacillales</taxon>
        <taxon>Paenibacillaceae</taxon>
        <taxon>Brevibacillus</taxon>
    </lineage>
</organism>
<dbReference type="RefSeq" id="WP_122903875.1">
    <property type="nucleotide sequence ID" value="NZ_RHHS01000015.1"/>
</dbReference>
<dbReference type="GO" id="GO:0005524">
    <property type="term" value="F:ATP binding"/>
    <property type="evidence" value="ECO:0007669"/>
    <property type="project" value="UniProtKB-KW"/>
</dbReference>
<dbReference type="Gene3D" id="3.40.50.300">
    <property type="entry name" value="P-loop containing nucleotide triphosphate hydrolases"/>
    <property type="match status" value="2"/>
</dbReference>
<dbReference type="PANTHER" id="PTHR42855">
    <property type="entry name" value="ABC TRANSPORTER ATP-BINDING SUBUNIT"/>
    <property type="match status" value="1"/>
</dbReference>
<feature type="domain" description="ABC transporter" evidence="4">
    <location>
        <begin position="310"/>
        <end position="492"/>
    </location>
</feature>
<dbReference type="OrthoDB" id="9762369at2"/>
<dbReference type="PANTHER" id="PTHR42855:SF2">
    <property type="entry name" value="DRUG RESISTANCE ABC TRANSPORTER,ATP-BINDING PROTEIN"/>
    <property type="match status" value="1"/>
</dbReference>
<dbReference type="InterPro" id="IPR017871">
    <property type="entry name" value="ABC_transporter-like_CS"/>
</dbReference>
<dbReference type="EMBL" id="RHHS01000015">
    <property type="protein sequence ID" value="RNB59039.1"/>
    <property type="molecule type" value="Genomic_DNA"/>
</dbReference>
<dbReference type="InterPro" id="IPR051309">
    <property type="entry name" value="ABCF_ATPase"/>
</dbReference>
<evidence type="ECO:0000256" key="2">
    <source>
        <dbReference type="ARBA" id="ARBA00022840"/>
    </source>
</evidence>
<dbReference type="CDD" id="cd03221">
    <property type="entry name" value="ABCF_EF-3"/>
    <property type="match status" value="2"/>
</dbReference>
<dbReference type="PROSITE" id="PS50893">
    <property type="entry name" value="ABC_TRANSPORTER_2"/>
    <property type="match status" value="2"/>
</dbReference>
<dbReference type="NCBIfam" id="NF000355">
    <property type="entry name" value="ribo_prot_ABC_F"/>
    <property type="match status" value="1"/>
</dbReference>
<evidence type="ECO:0000256" key="1">
    <source>
        <dbReference type="ARBA" id="ARBA00022741"/>
    </source>
</evidence>
<dbReference type="PROSITE" id="PS00211">
    <property type="entry name" value="ABC_TRANSPORTER_1"/>
    <property type="match status" value="1"/>
</dbReference>
<dbReference type="GO" id="GO:0016887">
    <property type="term" value="F:ATP hydrolysis activity"/>
    <property type="evidence" value="ECO:0007669"/>
    <property type="project" value="InterPro"/>
</dbReference>
<comment type="caution">
    <text evidence="5">The sequence shown here is derived from an EMBL/GenBank/DDBJ whole genome shotgun (WGS) entry which is preliminary data.</text>
</comment>
<dbReference type="SUPFAM" id="SSF52540">
    <property type="entry name" value="P-loop containing nucleoside triphosphate hydrolases"/>
    <property type="match status" value="2"/>
</dbReference>
<keyword evidence="1" id="KW-0547">Nucleotide-binding</keyword>
<keyword evidence="3" id="KW-0175">Coiled coil</keyword>
<keyword evidence="6" id="KW-1185">Reference proteome</keyword>
<dbReference type="Pfam" id="PF00005">
    <property type="entry name" value="ABC_tran"/>
    <property type="match status" value="2"/>
</dbReference>
<dbReference type="InterPro" id="IPR003439">
    <property type="entry name" value="ABC_transporter-like_ATP-bd"/>
</dbReference>
<feature type="domain" description="ABC transporter" evidence="4">
    <location>
        <begin position="4"/>
        <end position="213"/>
    </location>
</feature>
<dbReference type="InterPro" id="IPR027417">
    <property type="entry name" value="P-loop_NTPase"/>
</dbReference>
<accession>A0A3M8B6I0</accession>
<evidence type="ECO:0000313" key="6">
    <source>
        <dbReference type="Proteomes" id="UP000268829"/>
    </source>
</evidence>
<dbReference type="NCBIfam" id="NF000167">
    <property type="entry name" value="ABCF_Lsa_all"/>
    <property type="match status" value="1"/>
</dbReference>
<proteinExistence type="predicted"/>
<keyword evidence="2" id="KW-0067">ATP-binding</keyword>
<gene>
    <name evidence="5" type="primary">lsa</name>
    <name evidence="5" type="ORF">EDM57_06080</name>
</gene>
<dbReference type="AlphaFoldDB" id="A0A3M8B6I0"/>
<dbReference type="Proteomes" id="UP000268829">
    <property type="component" value="Unassembled WGS sequence"/>
</dbReference>
<evidence type="ECO:0000259" key="4">
    <source>
        <dbReference type="PROSITE" id="PS50893"/>
    </source>
</evidence>
<sequence>MSTIKVTNLTFAYDGSFDNIFENVSFQIDTDWKLGFTGRNGRGKTTFLNLLLGRYEYSGTISAQVQFEYFPYPIENKERITAEIIQEMIPDYLHWELLREFSYLQMDEEVLERPFATLSNGEQTKVLLAALFLKENSFLLIDEPTNHLDMAGRKLVSDYLQTKSGFILVSHDRAFLDNCVDHILSINKTNIEIQKGNFSTWWENKERQDNYELAENERLKKDIKRLSEAAKRTSNWSHAVEKTKNGTRNSGSKVDKGYIGHKAAKMMKRAKSLEQRQHAAIEEKSRLLKNVEQSDTLKIAPLAYHKDRLVELVDVGIFYGDKQVTSGIRFSISQGERIALAGKNGSGKSSILKLICGEDVSYTGTFRKGSQLKISYVSQDTSHLQGNLTDFARSNGLDESLFKAILRKLDFSRVQFEKDMAAFSGGQKKKVLIAKSLCERAHLYVWDEPLNFIDVISRMQIEELLLQHAPTILFVEHDSEFCKNIATKVIEL</sequence>
<dbReference type="InterPro" id="IPR003593">
    <property type="entry name" value="AAA+_ATPase"/>
</dbReference>
<evidence type="ECO:0000313" key="5">
    <source>
        <dbReference type="EMBL" id="RNB59039.1"/>
    </source>
</evidence>
<protein>
    <submittedName>
        <fullName evidence="5">Lsa family ABC-F type ribosomal protection protein</fullName>
    </submittedName>
</protein>
<name>A0A3M8B6I0_9BACL</name>